<name>A0ABQ5GD91_9ASTR</name>
<evidence type="ECO:0000313" key="2">
    <source>
        <dbReference type="Proteomes" id="UP001151760"/>
    </source>
</evidence>
<reference evidence="1" key="1">
    <citation type="journal article" date="2022" name="Int. J. Mol. Sci.">
        <title>Draft Genome of Tanacetum Coccineum: Genomic Comparison of Closely Related Tanacetum-Family Plants.</title>
        <authorList>
            <person name="Yamashiro T."/>
            <person name="Shiraishi A."/>
            <person name="Nakayama K."/>
            <person name="Satake H."/>
        </authorList>
    </citation>
    <scope>NUCLEOTIDE SEQUENCE</scope>
</reference>
<protein>
    <submittedName>
        <fullName evidence="1">Uncharacterized protein</fullName>
    </submittedName>
</protein>
<reference evidence="1" key="2">
    <citation type="submission" date="2022-01" db="EMBL/GenBank/DDBJ databases">
        <authorList>
            <person name="Yamashiro T."/>
            <person name="Shiraishi A."/>
            <person name="Satake H."/>
            <person name="Nakayama K."/>
        </authorList>
    </citation>
    <scope>NUCLEOTIDE SEQUENCE</scope>
</reference>
<dbReference type="Proteomes" id="UP001151760">
    <property type="component" value="Unassembled WGS sequence"/>
</dbReference>
<keyword evidence="2" id="KW-1185">Reference proteome</keyword>
<accession>A0ABQ5GD91</accession>
<dbReference type="EMBL" id="BQNB010018367">
    <property type="protein sequence ID" value="GJT73621.1"/>
    <property type="molecule type" value="Genomic_DNA"/>
</dbReference>
<sequence>MPDGATVRMVSKAIQSRCRRRGGEACCNPISCIVGSDPEASKITIVQIEDKRCKSSTQNWNYSTLIVEKDRRLWDRLALCTDLIMVDLSATLRGHISERARIDRFREIEIQIGLLTVLDINQNGQGVGLHQVLLWEMWKANRRLDRRHREIQILVGVNSMYQTLGRTQQVVGIGATSTWTLIYWICERGINRGTTDAAFSAELSMSQSHFRSELLSAPSMTMALEGPQMEIWGTTELGGMDLGTWSLDVGECCEEVGRG</sequence>
<comment type="caution">
    <text evidence="1">The sequence shown here is derived from an EMBL/GenBank/DDBJ whole genome shotgun (WGS) entry which is preliminary data.</text>
</comment>
<evidence type="ECO:0000313" key="1">
    <source>
        <dbReference type="EMBL" id="GJT73621.1"/>
    </source>
</evidence>
<gene>
    <name evidence="1" type="ORF">Tco_1032907</name>
</gene>
<proteinExistence type="predicted"/>
<organism evidence="1 2">
    <name type="scientific">Tanacetum coccineum</name>
    <dbReference type="NCBI Taxonomy" id="301880"/>
    <lineage>
        <taxon>Eukaryota</taxon>
        <taxon>Viridiplantae</taxon>
        <taxon>Streptophyta</taxon>
        <taxon>Embryophyta</taxon>
        <taxon>Tracheophyta</taxon>
        <taxon>Spermatophyta</taxon>
        <taxon>Magnoliopsida</taxon>
        <taxon>eudicotyledons</taxon>
        <taxon>Gunneridae</taxon>
        <taxon>Pentapetalae</taxon>
        <taxon>asterids</taxon>
        <taxon>campanulids</taxon>
        <taxon>Asterales</taxon>
        <taxon>Asteraceae</taxon>
        <taxon>Asteroideae</taxon>
        <taxon>Anthemideae</taxon>
        <taxon>Anthemidinae</taxon>
        <taxon>Tanacetum</taxon>
    </lineage>
</organism>